<comment type="caution">
    <text evidence="10">The sequence shown here is derived from an EMBL/GenBank/DDBJ whole genome shotgun (WGS) entry which is preliminary data.</text>
</comment>
<dbReference type="InterPro" id="IPR027417">
    <property type="entry name" value="P-loop_NTPase"/>
</dbReference>
<evidence type="ECO:0000256" key="4">
    <source>
        <dbReference type="ARBA" id="ARBA00023015"/>
    </source>
</evidence>
<sequence length="522" mass="58872">MRNHIRLEIITEDRMGITLEVLEKVYLEKINLISVEVFPGRINLKIKNINDKRKEELVNKFFAIRGVLAINSIELLDFEKEKRKLLTIIDSVDDGIVAVNKNQDIEMINSSGEKILGLGRKDVKDTNILSYFSTEGAFYDFMQKGEEFDNVEVSIINHSLKNHYLATGRPVTNDNHKTIGMVVSFSNFQKAVEIANIVTNTTEGAFSEIVGNSPKIEKIKKIVDTMAKNDSTALLRGESGTGKDLFAKAIHNLSGRRDNKFIAVNCAALPSSLMESELFGYEKGSFTGAINSGKSGLFLEADGGTIFLDEIAELPLALQAKLLRVLQEGVVRKIGSSKEEKINVRIIAATNKNLEEMIKQGTFREDLYYRLNVIPIFLPPLRERLEDLPILVKFIMGKLNRKLNLNITGADADFINSLLQYHWPGNIRELQNVIERAMILCSGNTLSTKELYFDLPISNQMKLGTTESFKEMKLKDIVASCEREVILRELDKNKSLRRTAKALGISHTALINKVKKYEIKWQ</sequence>
<name>A0ABS2NM88_9FIRM</name>
<keyword evidence="2" id="KW-0058">Aromatic hydrocarbons catabolism</keyword>
<dbReference type="InterPro" id="IPR009057">
    <property type="entry name" value="Homeodomain-like_sf"/>
</dbReference>
<dbReference type="InterPro" id="IPR000014">
    <property type="entry name" value="PAS"/>
</dbReference>
<dbReference type="PROSITE" id="PS00688">
    <property type="entry name" value="SIGMA54_INTERACT_3"/>
    <property type="match status" value="1"/>
</dbReference>
<feature type="domain" description="Sigma-54 factor interaction" evidence="8">
    <location>
        <begin position="209"/>
        <end position="439"/>
    </location>
</feature>
<evidence type="ECO:0000256" key="2">
    <source>
        <dbReference type="ARBA" id="ARBA00022797"/>
    </source>
</evidence>
<reference evidence="10 11" key="1">
    <citation type="submission" date="2021-01" db="EMBL/GenBank/DDBJ databases">
        <title>Genomic Encyclopedia of Type Strains, Phase IV (KMG-IV): sequencing the most valuable type-strain genomes for metagenomic binning, comparative biology and taxonomic classification.</title>
        <authorList>
            <person name="Goeker M."/>
        </authorList>
    </citation>
    <scope>NUCLEOTIDE SEQUENCE [LARGE SCALE GENOMIC DNA]</scope>
    <source>
        <strain evidence="10 11">DSM 25890</strain>
    </source>
</reference>
<dbReference type="SUPFAM" id="SSF46689">
    <property type="entry name" value="Homeodomain-like"/>
    <property type="match status" value="1"/>
</dbReference>
<dbReference type="InterPro" id="IPR035965">
    <property type="entry name" value="PAS-like_dom_sf"/>
</dbReference>
<keyword evidence="4" id="KW-0805">Transcription regulation</keyword>
<dbReference type="PROSITE" id="PS50045">
    <property type="entry name" value="SIGMA54_INTERACT_4"/>
    <property type="match status" value="1"/>
</dbReference>
<dbReference type="Gene3D" id="3.30.70.260">
    <property type="match status" value="1"/>
</dbReference>
<feature type="domain" description="PAS" evidence="9">
    <location>
        <begin position="81"/>
        <end position="135"/>
    </location>
</feature>
<evidence type="ECO:0000256" key="3">
    <source>
        <dbReference type="ARBA" id="ARBA00022840"/>
    </source>
</evidence>
<dbReference type="InterPro" id="IPR013767">
    <property type="entry name" value="PAS_fold"/>
</dbReference>
<dbReference type="Gene3D" id="3.40.50.300">
    <property type="entry name" value="P-loop containing nucleotide triphosphate hydrolases"/>
    <property type="match status" value="1"/>
</dbReference>
<dbReference type="SMART" id="SM00382">
    <property type="entry name" value="AAA"/>
    <property type="match status" value="1"/>
</dbReference>
<dbReference type="PANTHER" id="PTHR32071">
    <property type="entry name" value="TRANSCRIPTIONAL REGULATORY PROTEIN"/>
    <property type="match status" value="1"/>
</dbReference>
<keyword evidence="3" id="KW-0067">ATP-binding</keyword>
<dbReference type="SUPFAM" id="SSF52540">
    <property type="entry name" value="P-loop containing nucleoside triphosphate hydrolases"/>
    <property type="match status" value="1"/>
</dbReference>
<dbReference type="Pfam" id="PF18024">
    <property type="entry name" value="HTH_50"/>
    <property type="match status" value="1"/>
</dbReference>
<dbReference type="InterPro" id="IPR025943">
    <property type="entry name" value="Sigma_54_int_dom_ATP-bd_2"/>
</dbReference>
<protein>
    <recommendedName>
        <fullName evidence="7">HTH-type transcriptional regulatory protein TyrR</fullName>
    </recommendedName>
</protein>
<dbReference type="PANTHER" id="PTHR32071:SF57">
    <property type="entry name" value="C4-DICARBOXYLATE TRANSPORT TRANSCRIPTIONAL REGULATORY PROTEIN DCTD"/>
    <property type="match status" value="1"/>
</dbReference>
<evidence type="ECO:0000256" key="7">
    <source>
        <dbReference type="ARBA" id="ARBA00029500"/>
    </source>
</evidence>
<dbReference type="Pfam" id="PF00158">
    <property type="entry name" value="Sigma54_activat"/>
    <property type="match status" value="1"/>
</dbReference>
<dbReference type="CDD" id="cd00130">
    <property type="entry name" value="PAS"/>
    <property type="match status" value="1"/>
</dbReference>
<accession>A0ABS2NM88</accession>
<keyword evidence="11" id="KW-1185">Reference proteome</keyword>
<dbReference type="SMART" id="SM00091">
    <property type="entry name" value="PAS"/>
    <property type="match status" value="1"/>
</dbReference>
<evidence type="ECO:0000256" key="1">
    <source>
        <dbReference type="ARBA" id="ARBA00022741"/>
    </source>
</evidence>
<keyword evidence="1" id="KW-0547">Nucleotide-binding</keyword>
<evidence type="ECO:0000259" key="9">
    <source>
        <dbReference type="PROSITE" id="PS50112"/>
    </source>
</evidence>
<proteinExistence type="predicted"/>
<dbReference type="Proteomes" id="UP001314796">
    <property type="component" value="Unassembled WGS sequence"/>
</dbReference>
<evidence type="ECO:0000256" key="5">
    <source>
        <dbReference type="ARBA" id="ARBA00023125"/>
    </source>
</evidence>
<evidence type="ECO:0000256" key="6">
    <source>
        <dbReference type="ARBA" id="ARBA00023163"/>
    </source>
</evidence>
<dbReference type="PROSITE" id="PS00676">
    <property type="entry name" value="SIGMA54_INTERACT_2"/>
    <property type="match status" value="1"/>
</dbReference>
<keyword evidence="5" id="KW-0238">DNA-binding</keyword>
<organism evidence="10 11">
    <name type="scientific">Alkaliphilus hydrothermalis</name>
    <dbReference type="NCBI Taxonomy" id="1482730"/>
    <lineage>
        <taxon>Bacteria</taxon>
        <taxon>Bacillati</taxon>
        <taxon>Bacillota</taxon>
        <taxon>Clostridia</taxon>
        <taxon>Peptostreptococcales</taxon>
        <taxon>Natronincolaceae</taxon>
        <taxon>Alkaliphilus</taxon>
    </lineage>
</organism>
<dbReference type="EMBL" id="JAFBEE010000002">
    <property type="protein sequence ID" value="MBM7614043.1"/>
    <property type="molecule type" value="Genomic_DNA"/>
</dbReference>
<evidence type="ECO:0000313" key="11">
    <source>
        <dbReference type="Proteomes" id="UP001314796"/>
    </source>
</evidence>
<dbReference type="InterPro" id="IPR058031">
    <property type="entry name" value="AAA_lid_NorR"/>
</dbReference>
<dbReference type="NCBIfam" id="TIGR04381">
    <property type="entry name" value="HTH_TypR"/>
    <property type="match status" value="1"/>
</dbReference>
<dbReference type="Gene3D" id="1.10.8.60">
    <property type="match status" value="1"/>
</dbReference>
<evidence type="ECO:0000259" key="8">
    <source>
        <dbReference type="PROSITE" id="PS50045"/>
    </source>
</evidence>
<dbReference type="Gene3D" id="3.30.450.20">
    <property type="entry name" value="PAS domain"/>
    <property type="match status" value="1"/>
</dbReference>
<dbReference type="PROSITE" id="PS50112">
    <property type="entry name" value="PAS"/>
    <property type="match status" value="1"/>
</dbReference>
<dbReference type="InterPro" id="IPR030828">
    <property type="entry name" value="HTH_TyrR"/>
</dbReference>
<dbReference type="Pfam" id="PF00989">
    <property type="entry name" value="PAS"/>
    <property type="match status" value="1"/>
</dbReference>
<dbReference type="CDD" id="cd00009">
    <property type="entry name" value="AAA"/>
    <property type="match status" value="1"/>
</dbReference>
<evidence type="ECO:0000313" key="10">
    <source>
        <dbReference type="EMBL" id="MBM7614043.1"/>
    </source>
</evidence>
<dbReference type="Pfam" id="PF25601">
    <property type="entry name" value="AAA_lid_14"/>
    <property type="match status" value="1"/>
</dbReference>
<dbReference type="Gene3D" id="1.10.10.60">
    <property type="entry name" value="Homeodomain-like"/>
    <property type="match status" value="1"/>
</dbReference>
<dbReference type="InterPro" id="IPR002078">
    <property type="entry name" value="Sigma_54_int"/>
</dbReference>
<dbReference type="InterPro" id="IPR003593">
    <property type="entry name" value="AAA+_ATPase"/>
</dbReference>
<dbReference type="InterPro" id="IPR025944">
    <property type="entry name" value="Sigma_54_int_dom_CS"/>
</dbReference>
<gene>
    <name evidence="10" type="ORF">JOC73_000552</name>
</gene>
<dbReference type="RefSeq" id="WP_204400316.1">
    <property type="nucleotide sequence ID" value="NZ_JAFBEE010000002.1"/>
</dbReference>
<dbReference type="SUPFAM" id="SSF55785">
    <property type="entry name" value="PYP-like sensor domain (PAS domain)"/>
    <property type="match status" value="1"/>
</dbReference>
<keyword evidence="6" id="KW-0804">Transcription</keyword>